<feature type="transmembrane region" description="Helical" evidence="7">
    <location>
        <begin position="328"/>
        <end position="345"/>
    </location>
</feature>
<dbReference type="RefSeq" id="WP_005213218.1">
    <property type="nucleotide sequence ID" value="NZ_KB291641.1"/>
</dbReference>
<feature type="transmembrane region" description="Helical" evidence="7">
    <location>
        <begin position="257"/>
        <end position="282"/>
    </location>
</feature>
<dbReference type="InterPro" id="IPR020846">
    <property type="entry name" value="MFS_dom"/>
</dbReference>
<keyword evidence="6 7" id="KW-0472">Membrane</keyword>
<dbReference type="PANTHER" id="PTHR23517">
    <property type="entry name" value="RESISTANCE PROTEIN MDTM, PUTATIVE-RELATED-RELATED"/>
    <property type="match status" value="1"/>
</dbReference>
<feature type="transmembrane region" description="Helical" evidence="7">
    <location>
        <begin position="78"/>
        <end position="96"/>
    </location>
</feature>
<dbReference type="eggNOG" id="COG2814">
    <property type="taxonomic scope" value="Bacteria"/>
</dbReference>
<dbReference type="HOGENOM" id="CLU_690205_0_0_9"/>
<evidence type="ECO:0000256" key="6">
    <source>
        <dbReference type="ARBA" id="ARBA00023136"/>
    </source>
</evidence>
<evidence type="ECO:0000256" key="2">
    <source>
        <dbReference type="ARBA" id="ARBA00022448"/>
    </source>
</evidence>
<feature type="domain" description="Major facilitator superfamily (MFS) profile" evidence="8">
    <location>
        <begin position="13"/>
        <end position="437"/>
    </location>
</feature>
<accession>L1QFY5</accession>
<organism evidence="9 10">
    <name type="scientific">Clostridium celatum DSM 1785</name>
    <dbReference type="NCBI Taxonomy" id="545697"/>
    <lineage>
        <taxon>Bacteria</taxon>
        <taxon>Bacillati</taxon>
        <taxon>Bacillota</taxon>
        <taxon>Clostridia</taxon>
        <taxon>Eubacteriales</taxon>
        <taxon>Clostridiaceae</taxon>
        <taxon>Clostridium</taxon>
    </lineage>
</organism>
<evidence type="ECO:0000256" key="4">
    <source>
        <dbReference type="ARBA" id="ARBA00022692"/>
    </source>
</evidence>
<comment type="caution">
    <text evidence="9">The sequence shown here is derived from an EMBL/GenBank/DDBJ whole genome shotgun (WGS) entry which is preliminary data.</text>
</comment>
<sequence>MNLKNNILFSKKELLYFCIQRFAFGFSYSLMIPIIPLYFNSLGLSSLIIGGVMSSYGLSKALMQLVFGAITNKIGDKLLLIIAFILMAIIPFLYTLNSSSLIASIIYIAQGAILGMSAPAVFSLLARSLDEEKRGQCTGYASAVFTLSGAIASIIGGFIVTKLNNYNLVFYMSSIGIILTVVFIIMKIKKADVNSKDTAKSSRLDNKNIDKCNDENVKDNITAFENKRDNRSNIENKKGNFKSKIGNIFKTIKEKKLLAKIVLLGIIALLGDFIYGCIVSIFPFYGQEVLGSSTFYTSVIISVYLFIFGIFAPIGGFTSDKIGVKKQLFISFIFMIIALGALSIVRKISIFTVAIIIYFLGATFLNSGLQNSLLKFGEDKKSEGIVFGFVGACESLGYAVGPLISAYVYNLNKVWLFPGLFIFTVLVFVIFIFLRKKSFNTADF</sequence>
<protein>
    <submittedName>
        <fullName evidence="9">Transporter, major facilitator family protein</fullName>
    </submittedName>
</protein>
<dbReference type="Gene3D" id="1.20.1250.20">
    <property type="entry name" value="MFS general substrate transporter like domains"/>
    <property type="match status" value="2"/>
</dbReference>
<dbReference type="InterPro" id="IPR050171">
    <property type="entry name" value="MFS_Transporters"/>
</dbReference>
<evidence type="ECO:0000259" key="8">
    <source>
        <dbReference type="PROSITE" id="PS50850"/>
    </source>
</evidence>
<dbReference type="AlphaFoldDB" id="L1QFY5"/>
<dbReference type="PROSITE" id="PS50850">
    <property type="entry name" value="MFS"/>
    <property type="match status" value="1"/>
</dbReference>
<feature type="transmembrane region" description="Helical" evidence="7">
    <location>
        <begin position="351"/>
        <end position="373"/>
    </location>
</feature>
<keyword evidence="5 7" id="KW-1133">Transmembrane helix</keyword>
<evidence type="ECO:0000313" key="10">
    <source>
        <dbReference type="Proteomes" id="UP000010420"/>
    </source>
</evidence>
<evidence type="ECO:0000256" key="7">
    <source>
        <dbReference type="SAM" id="Phobius"/>
    </source>
</evidence>
<dbReference type="EMBL" id="AMEZ01000049">
    <property type="protein sequence ID" value="EKY26914.1"/>
    <property type="molecule type" value="Genomic_DNA"/>
</dbReference>
<dbReference type="PATRIC" id="fig|545697.3.peg.1642"/>
<reference evidence="9 10" key="1">
    <citation type="submission" date="2012-05" db="EMBL/GenBank/DDBJ databases">
        <authorList>
            <person name="Weinstock G."/>
            <person name="Sodergren E."/>
            <person name="Lobos E.A."/>
            <person name="Fulton L."/>
            <person name="Fulton R."/>
            <person name="Courtney L."/>
            <person name="Fronick C."/>
            <person name="O'Laughlin M."/>
            <person name="Godfrey J."/>
            <person name="Wilson R.M."/>
            <person name="Miner T."/>
            <person name="Farmer C."/>
            <person name="Delehaunty K."/>
            <person name="Cordes M."/>
            <person name="Minx P."/>
            <person name="Tomlinson C."/>
            <person name="Chen J."/>
            <person name="Wollam A."/>
            <person name="Pepin K.H."/>
            <person name="Bhonagiri V."/>
            <person name="Zhang X."/>
            <person name="Suruliraj S."/>
            <person name="Warren W."/>
            <person name="Mitreva M."/>
            <person name="Mardis E.R."/>
            <person name="Wilson R.K."/>
        </authorList>
    </citation>
    <scope>NUCLEOTIDE SEQUENCE [LARGE SCALE GENOMIC DNA]</scope>
    <source>
        <strain evidence="9 10">DSM 1785</strain>
    </source>
</reference>
<dbReference type="PANTHER" id="PTHR23517:SF3">
    <property type="entry name" value="INTEGRAL MEMBRANE TRANSPORT PROTEIN"/>
    <property type="match status" value="1"/>
</dbReference>
<dbReference type="OrthoDB" id="9773404at2"/>
<dbReference type="CDD" id="cd17325">
    <property type="entry name" value="MFS_MdtG_SLC18_like"/>
    <property type="match status" value="1"/>
</dbReference>
<feature type="transmembrane region" description="Helical" evidence="7">
    <location>
        <begin position="137"/>
        <end position="160"/>
    </location>
</feature>
<dbReference type="InterPro" id="IPR011701">
    <property type="entry name" value="MFS"/>
</dbReference>
<proteinExistence type="predicted"/>
<evidence type="ECO:0000256" key="1">
    <source>
        <dbReference type="ARBA" id="ARBA00004651"/>
    </source>
</evidence>
<feature type="transmembrane region" description="Helical" evidence="7">
    <location>
        <begin position="385"/>
        <end position="409"/>
    </location>
</feature>
<feature type="transmembrane region" description="Helical" evidence="7">
    <location>
        <begin position="102"/>
        <end position="125"/>
    </location>
</feature>
<feature type="transmembrane region" description="Helical" evidence="7">
    <location>
        <begin position="166"/>
        <end position="186"/>
    </location>
</feature>
<dbReference type="STRING" id="545697.HMPREF0216_01667"/>
<dbReference type="Proteomes" id="UP000010420">
    <property type="component" value="Unassembled WGS sequence"/>
</dbReference>
<keyword evidence="10" id="KW-1185">Reference proteome</keyword>
<comment type="subcellular location">
    <subcellularLocation>
        <location evidence="1">Cell membrane</location>
        <topology evidence="1">Multi-pass membrane protein</topology>
    </subcellularLocation>
</comment>
<feature type="transmembrane region" description="Helical" evidence="7">
    <location>
        <begin position="14"/>
        <end position="31"/>
    </location>
</feature>
<dbReference type="InterPro" id="IPR036259">
    <property type="entry name" value="MFS_trans_sf"/>
</dbReference>
<evidence type="ECO:0000256" key="5">
    <source>
        <dbReference type="ARBA" id="ARBA00022989"/>
    </source>
</evidence>
<keyword evidence="4 7" id="KW-0812">Transmembrane</keyword>
<dbReference type="SUPFAM" id="SSF103473">
    <property type="entry name" value="MFS general substrate transporter"/>
    <property type="match status" value="1"/>
</dbReference>
<evidence type="ECO:0000256" key="3">
    <source>
        <dbReference type="ARBA" id="ARBA00022475"/>
    </source>
</evidence>
<gene>
    <name evidence="9" type="ORF">HMPREF0216_01667</name>
</gene>
<feature type="transmembrane region" description="Helical" evidence="7">
    <location>
        <begin position="294"/>
        <end position="316"/>
    </location>
</feature>
<dbReference type="GO" id="GO:0022857">
    <property type="term" value="F:transmembrane transporter activity"/>
    <property type="evidence" value="ECO:0007669"/>
    <property type="project" value="InterPro"/>
</dbReference>
<name>L1QFY5_9CLOT</name>
<keyword evidence="2" id="KW-0813">Transport</keyword>
<evidence type="ECO:0000313" key="9">
    <source>
        <dbReference type="EMBL" id="EKY26914.1"/>
    </source>
</evidence>
<feature type="transmembrane region" description="Helical" evidence="7">
    <location>
        <begin position="415"/>
        <end position="434"/>
    </location>
</feature>
<keyword evidence="3" id="KW-1003">Cell membrane</keyword>
<dbReference type="GO" id="GO:0005886">
    <property type="term" value="C:plasma membrane"/>
    <property type="evidence" value="ECO:0007669"/>
    <property type="project" value="UniProtKB-SubCell"/>
</dbReference>
<dbReference type="Pfam" id="PF07690">
    <property type="entry name" value="MFS_1"/>
    <property type="match status" value="1"/>
</dbReference>